<evidence type="ECO:0008006" key="4">
    <source>
        <dbReference type="Google" id="ProtNLM"/>
    </source>
</evidence>
<dbReference type="EMBL" id="CAJJDP010000107">
    <property type="protein sequence ID" value="CAD8194807.1"/>
    <property type="molecule type" value="Genomic_DNA"/>
</dbReference>
<gene>
    <name evidence="2" type="ORF">POCTA_138.1.T1070161</name>
</gene>
<feature type="transmembrane region" description="Helical" evidence="1">
    <location>
        <begin position="26"/>
        <end position="45"/>
    </location>
</feature>
<protein>
    <recommendedName>
        <fullName evidence="4">Transmembrane protein</fullName>
    </recommendedName>
</protein>
<feature type="transmembrane region" description="Helical" evidence="1">
    <location>
        <begin position="102"/>
        <end position="126"/>
    </location>
</feature>
<evidence type="ECO:0000313" key="3">
    <source>
        <dbReference type="Proteomes" id="UP000683925"/>
    </source>
</evidence>
<dbReference type="OrthoDB" id="10467514at2759"/>
<keyword evidence="3" id="KW-1185">Reference proteome</keyword>
<reference evidence="2" key="1">
    <citation type="submission" date="2021-01" db="EMBL/GenBank/DDBJ databases">
        <authorList>
            <consortium name="Genoscope - CEA"/>
            <person name="William W."/>
        </authorList>
    </citation>
    <scope>NUCLEOTIDE SEQUENCE</scope>
</reference>
<keyword evidence="1" id="KW-0812">Transmembrane</keyword>
<proteinExistence type="predicted"/>
<evidence type="ECO:0000256" key="1">
    <source>
        <dbReference type="SAM" id="Phobius"/>
    </source>
</evidence>
<evidence type="ECO:0000313" key="2">
    <source>
        <dbReference type="EMBL" id="CAD8194807.1"/>
    </source>
</evidence>
<name>A0A8S1X1M5_PAROT</name>
<comment type="caution">
    <text evidence="2">The sequence shown here is derived from an EMBL/GenBank/DDBJ whole genome shotgun (WGS) entry which is preliminary data.</text>
</comment>
<keyword evidence="1" id="KW-0472">Membrane</keyword>
<organism evidence="2 3">
    <name type="scientific">Paramecium octaurelia</name>
    <dbReference type="NCBI Taxonomy" id="43137"/>
    <lineage>
        <taxon>Eukaryota</taxon>
        <taxon>Sar</taxon>
        <taxon>Alveolata</taxon>
        <taxon>Ciliophora</taxon>
        <taxon>Intramacronucleata</taxon>
        <taxon>Oligohymenophorea</taxon>
        <taxon>Peniculida</taxon>
        <taxon>Parameciidae</taxon>
        <taxon>Paramecium</taxon>
    </lineage>
</organism>
<keyword evidence="1" id="KW-1133">Transmembrane helix</keyword>
<dbReference type="OMA" id="MADEMPE"/>
<feature type="transmembrane region" description="Helical" evidence="1">
    <location>
        <begin position="153"/>
        <end position="174"/>
    </location>
</feature>
<dbReference type="Proteomes" id="UP000683925">
    <property type="component" value="Unassembled WGS sequence"/>
</dbReference>
<sequence>MEDQMSEVDQLIYKQKNLGKNCKREIKIVFFLVMMGVFVFFELTINGRCLLTGEKWIFFTIDCIMYIGVFVISFIEIIIQNKKRKKKYKKQNRLRVLFCKSLNTYLCFVSTTLLLCLIHLGVQIYFFSFEFFQDCFYYNGQFKDTADFKKFKILLFVLFILIEVITIFFLIWVVKENYKAIKNPWKFRRSRVEISFKNDIVLQINSLTTC</sequence>
<accession>A0A8S1X1M5</accession>
<feature type="transmembrane region" description="Helical" evidence="1">
    <location>
        <begin position="57"/>
        <end position="81"/>
    </location>
</feature>
<dbReference type="AlphaFoldDB" id="A0A8S1X1M5"/>